<organism evidence="1 2">
    <name type="scientific">Rhizobium leguminosarum</name>
    <dbReference type="NCBI Taxonomy" id="384"/>
    <lineage>
        <taxon>Bacteria</taxon>
        <taxon>Pseudomonadati</taxon>
        <taxon>Pseudomonadota</taxon>
        <taxon>Alphaproteobacteria</taxon>
        <taxon>Hyphomicrobiales</taxon>
        <taxon>Rhizobiaceae</taxon>
        <taxon>Rhizobium/Agrobacterium group</taxon>
        <taxon>Rhizobium</taxon>
    </lineage>
</organism>
<sequence length="65" mass="7476">MRLLSFNELKAAKGVPYAKQHIYRLMASGEFPRSVQLSANRVAWLESEIDSWINERIDARNRVAA</sequence>
<dbReference type="AlphaFoldDB" id="A0A1B1C9W4"/>
<reference evidence="1 2" key="1">
    <citation type="submission" date="2016-06" db="EMBL/GenBank/DDBJ databases">
        <title>Microsymbionts genomes from the relict species Vavilovia formosa.</title>
        <authorList>
            <person name="Chirak E."/>
            <person name="Kimeklis A."/>
            <person name="Andronov E."/>
        </authorList>
    </citation>
    <scope>NUCLEOTIDE SEQUENCE [LARGE SCALE GENOMIC DNA]</scope>
    <source>
        <strain evidence="1 2">Vaf10</strain>
    </source>
</reference>
<proteinExistence type="predicted"/>
<name>A0A1B1C9W4_RHILE</name>
<dbReference type="Gene3D" id="1.10.238.160">
    <property type="match status" value="1"/>
</dbReference>
<dbReference type="EMBL" id="CP016286">
    <property type="protein sequence ID" value="ANP86521.1"/>
    <property type="molecule type" value="Genomic_DNA"/>
</dbReference>
<protein>
    <recommendedName>
        <fullName evidence="3">AlpA family phage regulatory protein</fullName>
    </recommendedName>
</protein>
<evidence type="ECO:0008006" key="3">
    <source>
        <dbReference type="Google" id="ProtNLM"/>
    </source>
</evidence>
<dbReference type="Proteomes" id="UP000092691">
    <property type="component" value="Chromosome"/>
</dbReference>
<evidence type="ECO:0000313" key="2">
    <source>
        <dbReference type="Proteomes" id="UP000092691"/>
    </source>
</evidence>
<accession>A0A1B1C9W4</accession>
<dbReference type="Pfam" id="PF05930">
    <property type="entry name" value="Phage_AlpA"/>
    <property type="match status" value="1"/>
</dbReference>
<dbReference type="OrthoDB" id="9801242at2"/>
<dbReference type="InterPro" id="IPR010260">
    <property type="entry name" value="AlpA"/>
</dbReference>
<evidence type="ECO:0000313" key="1">
    <source>
        <dbReference type="EMBL" id="ANP86521.1"/>
    </source>
</evidence>
<gene>
    <name evidence="1" type="ORF">BA011_12820</name>
</gene>
<dbReference type="RefSeq" id="WP_065280751.1">
    <property type="nucleotide sequence ID" value="NZ_CP016286.1"/>
</dbReference>